<organism evidence="2 3">
    <name type="scientific">Clathrospora elynae</name>
    <dbReference type="NCBI Taxonomy" id="706981"/>
    <lineage>
        <taxon>Eukaryota</taxon>
        <taxon>Fungi</taxon>
        <taxon>Dikarya</taxon>
        <taxon>Ascomycota</taxon>
        <taxon>Pezizomycotina</taxon>
        <taxon>Dothideomycetes</taxon>
        <taxon>Pleosporomycetidae</taxon>
        <taxon>Pleosporales</taxon>
        <taxon>Diademaceae</taxon>
        <taxon>Clathrospora</taxon>
    </lineage>
</organism>
<evidence type="ECO:0000313" key="2">
    <source>
        <dbReference type="EMBL" id="KAF1942798.1"/>
    </source>
</evidence>
<dbReference type="AlphaFoldDB" id="A0A6A5SST6"/>
<protein>
    <submittedName>
        <fullName evidence="2">Uncharacterized protein</fullName>
    </submittedName>
</protein>
<reference evidence="2" key="1">
    <citation type="journal article" date="2020" name="Stud. Mycol.">
        <title>101 Dothideomycetes genomes: a test case for predicting lifestyles and emergence of pathogens.</title>
        <authorList>
            <person name="Haridas S."/>
            <person name="Albert R."/>
            <person name="Binder M."/>
            <person name="Bloem J."/>
            <person name="Labutti K."/>
            <person name="Salamov A."/>
            <person name="Andreopoulos B."/>
            <person name="Baker S."/>
            <person name="Barry K."/>
            <person name="Bills G."/>
            <person name="Bluhm B."/>
            <person name="Cannon C."/>
            <person name="Castanera R."/>
            <person name="Culley D."/>
            <person name="Daum C."/>
            <person name="Ezra D."/>
            <person name="Gonzalez J."/>
            <person name="Henrissat B."/>
            <person name="Kuo A."/>
            <person name="Liang C."/>
            <person name="Lipzen A."/>
            <person name="Lutzoni F."/>
            <person name="Magnuson J."/>
            <person name="Mondo S."/>
            <person name="Nolan M."/>
            <person name="Ohm R."/>
            <person name="Pangilinan J."/>
            <person name="Park H.-J."/>
            <person name="Ramirez L."/>
            <person name="Alfaro M."/>
            <person name="Sun H."/>
            <person name="Tritt A."/>
            <person name="Yoshinaga Y."/>
            <person name="Zwiers L.-H."/>
            <person name="Turgeon B."/>
            <person name="Goodwin S."/>
            <person name="Spatafora J."/>
            <person name="Crous P."/>
            <person name="Grigoriev I."/>
        </authorList>
    </citation>
    <scope>NUCLEOTIDE SEQUENCE</scope>
    <source>
        <strain evidence="2">CBS 161.51</strain>
    </source>
</reference>
<feature type="region of interest" description="Disordered" evidence="1">
    <location>
        <begin position="1"/>
        <end position="42"/>
    </location>
</feature>
<name>A0A6A5SST6_9PLEO</name>
<keyword evidence="3" id="KW-1185">Reference proteome</keyword>
<proteinExistence type="predicted"/>
<gene>
    <name evidence="2" type="ORF">EJ02DRAFT_156895</name>
</gene>
<evidence type="ECO:0000313" key="3">
    <source>
        <dbReference type="Proteomes" id="UP000800038"/>
    </source>
</evidence>
<dbReference type="Proteomes" id="UP000800038">
    <property type="component" value="Unassembled WGS sequence"/>
</dbReference>
<feature type="region of interest" description="Disordered" evidence="1">
    <location>
        <begin position="67"/>
        <end position="93"/>
    </location>
</feature>
<dbReference type="EMBL" id="ML976031">
    <property type="protein sequence ID" value="KAF1942798.1"/>
    <property type="molecule type" value="Genomic_DNA"/>
</dbReference>
<accession>A0A6A5SST6</accession>
<evidence type="ECO:0000256" key="1">
    <source>
        <dbReference type="SAM" id="MobiDB-lite"/>
    </source>
</evidence>
<feature type="compositionally biased region" description="Acidic residues" evidence="1">
    <location>
        <begin position="83"/>
        <end position="93"/>
    </location>
</feature>
<sequence>MNEEQPASISVSGSPNASMCAPSPTSSNKNIPSAGASDSESVRTQRNVLIGLTAAFGCAMIIATSTRDRLVPGNGKARAEEAERGDEESEATA</sequence>